<feature type="region of interest" description="Disordered" evidence="1">
    <location>
        <begin position="60"/>
        <end position="79"/>
    </location>
</feature>
<proteinExistence type="predicted"/>
<name>A0A9W6PR00_9ACTN</name>
<dbReference type="Proteomes" id="UP001165143">
    <property type="component" value="Unassembled WGS sequence"/>
</dbReference>
<evidence type="ECO:0000256" key="1">
    <source>
        <dbReference type="SAM" id="MobiDB-lite"/>
    </source>
</evidence>
<organism evidence="2 3">
    <name type="scientific">Kitasatospora phosalacinea</name>
    <dbReference type="NCBI Taxonomy" id="2065"/>
    <lineage>
        <taxon>Bacteria</taxon>
        <taxon>Bacillati</taxon>
        <taxon>Actinomycetota</taxon>
        <taxon>Actinomycetes</taxon>
        <taxon>Kitasatosporales</taxon>
        <taxon>Streptomycetaceae</taxon>
        <taxon>Kitasatospora</taxon>
    </lineage>
</organism>
<dbReference type="RefSeq" id="WP_033256585.1">
    <property type="nucleotide sequence ID" value="NZ_BSRX01000079.1"/>
</dbReference>
<dbReference type="AlphaFoldDB" id="A0A9W6PR00"/>
<reference evidence="2" key="1">
    <citation type="submission" date="2023-02" db="EMBL/GenBank/DDBJ databases">
        <title>Kitasatospora phosalacinea NBRC 14362.</title>
        <authorList>
            <person name="Ichikawa N."/>
            <person name="Sato H."/>
            <person name="Tonouchi N."/>
        </authorList>
    </citation>
    <scope>NUCLEOTIDE SEQUENCE</scope>
    <source>
        <strain evidence="2">NBRC 14362</strain>
    </source>
</reference>
<dbReference type="OrthoDB" id="4264991at2"/>
<dbReference type="EMBL" id="BSRX01000079">
    <property type="protein sequence ID" value="GLW59378.1"/>
    <property type="molecule type" value="Genomic_DNA"/>
</dbReference>
<evidence type="ECO:0000313" key="2">
    <source>
        <dbReference type="EMBL" id="GLW59378.1"/>
    </source>
</evidence>
<sequence length="79" mass="9398">MKAALWRFLLAPLTSLRALRIRRLSRDPFDFDSAWRQARMHRAPDEFEFLLRRCEQDAEARRSDAQHDRPSSGSADRLR</sequence>
<comment type="caution">
    <text evidence="2">The sequence shown here is derived from an EMBL/GenBank/DDBJ whole genome shotgun (WGS) entry which is preliminary data.</text>
</comment>
<accession>A0A9W6PR00</accession>
<protein>
    <submittedName>
        <fullName evidence="2">Uncharacterized protein</fullName>
    </submittedName>
</protein>
<evidence type="ECO:0000313" key="3">
    <source>
        <dbReference type="Proteomes" id="UP001165143"/>
    </source>
</evidence>
<gene>
    <name evidence="2" type="ORF">Kpho01_73880</name>
</gene>